<organism evidence="1 2">
    <name type="scientific">Coxiella burnetii (strain Dugway 5J108-111)</name>
    <dbReference type="NCBI Taxonomy" id="434922"/>
    <lineage>
        <taxon>Bacteria</taxon>
        <taxon>Pseudomonadati</taxon>
        <taxon>Pseudomonadota</taxon>
        <taxon>Gammaproteobacteria</taxon>
        <taxon>Legionellales</taxon>
        <taxon>Coxiellaceae</taxon>
        <taxon>Coxiella</taxon>
    </lineage>
</organism>
<evidence type="ECO:0000313" key="1">
    <source>
        <dbReference type="EMBL" id="ACI23182.1"/>
    </source>
</evidence>
<evidence type="ECO:0000313" key="2">
    <source>
        <dbReference type="Proteomes" id="UP000008555"/>
    </source>
</evidence>
<dbReference type="Proteomes" id="UP000008555">
    <property type="component" value="Chromosome"/>
</dbReference>
<sequence length="33" mass="3782">MGTHYRHLAAKDRICLYELLFSGEPISEIAHLP</sequence>
<dbReference type="EMBL" id="CP000733">
    <property type="protein sequence ID" value="ACI23182.1"/>
    <property type="molecule type" value="Genomic_DNA"/>
</dbReference>
<protein>
    <submittedName>
        <fullName evidence="1">Uncharacterized protein</fullName>
    </submittedName>
</protein>
<accession>B5XHG2</accession>
<proteinExistence type="predicted"/>
<name>B5XHG2_COXBN</name>
<dbReference type="HOGENOM" id="CLU_3381434_0_0_6"/>
<dbReference type="AlphaFoldDB" id="B5XHG2"/>
<gene>
    <name evidence="1" type="ORF">CBUD_1551b</name>
</gene>
<reference evidence="1 2" key="1">
    <citation type="journal article" date="2009" name="Infect. Immun.">
        <title>Comparative genomics reveal extensive transposon-mediated genomic plasticity and diversity among potential effector proteins within the genus Coxiella.</title>
        <authorList>
            <person name="Beare P.A."/>
            <person name="Unsworth N."/>
            <person name="Andoh M."/>
            <person name="Voth D.E."/>
            <person name="Omsland A."/>
            <person name="Gilk S.D."/>
            <person name="Williams K.P."/>
            <person name="Sobral B.W."/>
            <person name="Kupko J.J.III."/>
            <person name="Porcella S.F."/>
            <person name="Samuel J.E."/>
            <person name="Heinzen R.A."/>
        </authorList>
    </citation>
    <scope>NUCLEOTIDE SEQUENCE [LARGE SCALE GENOMIC DNA]</scope>
    <source>
        <strain evidence="1 2">Dugway 5J108-111</strain>
    </source>
</reference>
<dbReference type="KEGG" id="cbd:CBUD_1551b"/>